<dbReference type="Pfam" id="PF10282">
    <property type="entry name" value="Lactonase"/>
    <property type="match status" value="1"/>
</dbReference>
<protein>
    <recommendedName>
        <fullName evidence="5">6-phosphogluconolactonase</fullName>
    </recommendedName>
</protein>
<dbReference type="PANTHER" id="PTHR30344">
    <property type="entry name" value="6-PHOSPHOGLUCONOLACTONASE-RELATED"/>
    <property type="match status" value="1"/>
</dbReference>
<evidence type="ECO:0000313" key="3">
    <source>
        <dbReference type="EMBL" id="TNV77052.1"/>
    </source>
</evidence>
<dbReference type="EMBL" id="RRYP01012523">
    <property type="protein sequence ID" value="TNV77052.1"/>
    <property type="molecule type" value="Genomic_DNA"/>
</dbReference>
<dbReference type="OrthoDB" id="9972196at2759"/>
<comment type="caution">
    <text evidence="3">The sequence shown here is derived from an EMBL/GenBank/DDBJ whole genome shotgun (WGS) entry which is preliminary data.</text>
</comment>
<proteinExistence type="inferred from homology"/>
<dbReference type="SUPFAM" id="SSF51004">
    <property type="entry name" value="C-terminal (heme d1) domain of cytochrome cd1-nitrite reductase"/>
    <property type="match status" value="1"/>
</dbReference>
<evidence type="ECO:0000313" key="4">
    <source>
        <dbReference type="Proteomes" id="UP000785679"/>
    </source>
</evidence>
<dbReference type="Proteomes" id="UP000785679">
    <property type="component" value="Unassembled WGS sequence"/>
</dbReference>
<organism evidence="3 4">
    <name type="scientific">Halteria grandinella</name>
    <dbReference type="NCBI Taxonomy" id="5974"/>
    <lineage>
        <taxon>Eukaryota</taxon>
        <taxon>Sar</taxon>
        <taxon>Alveolata</taxon>
        <taxon>Ciliophora</taxon>
        <taxon>Intramacronucleata</taxon>
        <taxon>Spirotrichea</taxon>
        <taxon>Stichotrichia</taxon>
        <taxon>Sporadotrichida</taxon>
        <taxon>Halteriidae</taxon>
        <taxon>Halteria</taxon>
    </lineage>
</organism>
<sequence length="348" mass="38294">MEQSKSQQTLIVGCYTDETHQQGILRYTFDSGSLTPIPTLNLESLSNCSYLAHYSKDTLYAVCENNPGSVASINKSKWEVTSVQESQGTYPCHLVGHQGMLYVANYLSGTLAYFQANDTIEKGEAITHTGETGPNKDRQKAPHTHMTKIDPSGKYLLVPDLGLDTVFVYSIEEGIPKQLFAFKCPPGSGPRHLDFHPTAPYLFILAELSNHLLICSWNPSTPSDMIKPLSSLSTLPSDFSGESISADIHVHPNGKVVYTSNRGYDSIAVFGFDESEGRAELVRIVEVNTKWPRSFTLDKDGKYMLVAGQKSGNIVVLAVSEDGKELTENGVEVKDIGMPVCLIFEQFE</sequence>
<name>A0A8J8NKY1_HALGN</name>
<keyword evidence="4" id="KW-1185">Reference proteome</keyword>
<accession>A0A8J8NKY1</accession>
<dbReference type="InterPro" id="IPR019405">
    <property type="entry name" value="Lactonase_7-beta_prop"/>
</dbReference>
<dbReference type="InterPro" id="IPR015943">
    <property type="entry name" value="WD40/YVTN_repeat-like_dom_sf"/>
</dbReference>
<dbReference type="PANTHER" id="PTHR30344:SF1">
    <property type="entry name" value="6-PHOSPHOGLUCONOLACTONASE"/>
    <property type="match status" value="1"/>
</dbReference>
<evidence type="ECO:0000256" key="2">
    <source>
        <dbReference type="SAM" id="MobiDB-lite"/>
    </source>
</evidence>
<dbReference type="GO" id="GO:0005829">
    <property type="term" value="C:cytosol"/>
    <property type="evidence" value="ECO:0007669"/>
    <property type="project" value="TreeGrafter"/>
</dbReference>
<dbReference type="GO" id="GO:0017057">
    <property type="term" value="F:6-phosphogluconolactonase activity"/>
    <property type="evidence" value="ECO:0007669"/>
    <property type="project" value="TreeGrafter"/>
</dbReference>
<comment type="similarity">
    <text evidence="1">Belongs to the cycloisomerase 2 family.</text>
</comment>
<dbReference type="InterPro" id="IPR050282">
    <property type="entry name" value="Cycloisomerase_2"/>
</dbReference>
<reference evidence="3" key="1">
    <citation type="submission" date="2019-06" db="EMBL/GenBank/DDBJ databases">
        <authorList>
            <person name="Zheng W."/>
        </authorList>
    </citation>
    <scope>NUCLEOTIDE SEQUENCE</scope>
    <source>
        <strain evidence="3">QDHG01</strain>
    </source>
</reference>
<dbReference type="Gene3D" id="2.130.10.10">
    <property type="entry name" value="YVTN repeat-like/Quinoprotein amine dehydrogenase"/>
    <property type="match status" value="1"/>
</dbReference>
<evidence type="ECO:0008006" key="5">
    <source>
        <dbReference type="Google" id="ProtNLM"/>
    </source>
</evidence>
<gene>
    <name evidence="3" type="ORF">FGO68_gene6168</name>
</gene>
<dbReference type="AlphaFoldDB" id="A0A8J8NKY1"/>
<evidence type="ECO:0000256" key="1">
    <source>
        <dbReference type="ARBA" id="ARBA00005564"/>
    </source>
</evidence>
<feature type="region of interest" description="Disordered" evidence="2">
    <location>
        <begin position="126"/>
        <end position="145"/>
    </location>
</feature>
<dbReference type="InterPro" id="IPR011048">
    <property type="entry name" value="Haem_d1_sf"/>
</dbReference>